<feature type="domain" description="DUF2147" evidence="2">
    <location>
        <begin position="29"/>
        <end position="133"/>
    </location>
</feature>
<evidence type="ECO:0000259" key="2">
    <source>
        <dbReference type="Pfam" id="PF09917"/>
    </source>
</evidence>
<evidence type="ECO:0000313" key="4">
    <source>
        <dbReference type="Proteomes" id="UP000776276"/>
    </source>
</evidence>
<name>A0ABS6BM11_9SPHN</name>
<dbReference type="InterPro" id="IPR019223">
    <property type="entry name" value="DUF2147"/>
</dbReference>
<accession>A0ABS6BM11</accession>
<dbReference type="PANTHER" id="PTHR36919">
    <property type="entry name" value="BLR1215 PROTEIN"/>
    <property type="match status" value="1"/>
</dbReference>
<comment type="caution">
    <text evidence="3">The sequence shown here is derived from an EMBL/GenBank/DDBJ whole genome shotgun (WGS) entry which is preliminary data.</text>
</comment>
<dbReference type="Pfam" id="PF09917">
    <property type="entry name" value="DUF2147"/>
    <property type="match status" value="1"/>
</dbReference>
<protein>
    <submittedName>
        <fullName evidence="3">DUF2147 domain-containing protein</fullName>
    </submittedName>
</protein>
<evidence type="ECO:0000313" key="3">
    <source>
        <dbReference type="EMBL" id="MBU3079338.1"/>
    </source>
</evidence>
<dbReference type="EMBL" id="JAHKRT010000009">
    <property type="protein sequence ID" value="MBU3079338.1"/>
    <property type="molecule type" value="Genomic_DNA"/>
</dbReference>
<dbReference type="Proteomes" id="UP000776276">
    <property type="component" value="Unassembled WGS sequence"/>
</dbReference>
<feature type="chain" id="PRO_5045089453" evidence="1">
    <location>
        <begin position="22"/>
        <end position="140"/>
    </location>
</feature>
<feature type="signal peptide" evidence="1">
    <location>
        <begin position="1"/>
        <end position="21"/>
    </location>
</feature>
<keyword evidence="4" id="KW-1185">Reference proteome</keyword>
<reference evidence="3 4" key="1">
    <citation type="submission" date="2021-06" db="EMBL/GenBank/DDBJ databases">
        <title>Sphingomonas sp. XMGL2, whole genome shotgun sequencing project.</title>
        <authorList>
            <person name="Zhao G."/>
            <person name="Shen L."/>
        </authorList>
    </citation>
    <scope>NUCLEOTIDE SEQUENCE [LARGE SCALE GENOMIC DNA]</scope>
    <source>
        <strain evidence="3 4">XMGL2</strain>
    </source>
</reference>
<evidence type="ECO:0000256" key="1">
    <source>
        <dbReference type="SAM" id="SignalP"/>
    </source>
</evidence>
<organism evidence="3 4">
    <name type="scientific">Sphingomonas quercus</name>
    <dbReference type="NCBI Taxonomy" id="2842451"/>
    <lineage>
        <taxon>Bacteria</taxon>
        <taxon>Pseudomonadati</taxon>
        <taxon>Pseudomonadota</taxon>
        <taxon>Alphaproteobacteria</taxon>
        <taxon>Sphingomonadales</taxon>
        <taxon>Sphingomonadaceae</taxon>
        <taxon>Sphingomonas</taxon>
    </lineage>
</organism>
<dbReference type="PANTHER" id="PTHR36919:SF2">
    <property type="entry name" value="BLL6627 PROTEIN"/>
    <property type="match status" value="1"/>
</dbReference>
<proteinExistence type="predicted"/>
<sequence>MKTMLPILAAGALLAAGPAAASRAVPTDGLWLNPRGTVAVRTGDCQGRLCGWIVWADGQAMADARDSGIDRLIGVELLEDYVPRGAGHWSGSVYIPDIGHRFASTITQIGTDAMKVQGCLVGGFICKSQIWQRIARLPNG</sequence>
<keyword evidence="1" id="KW-0732">Signal</keyword>
<gene>
    <name evidence="3" type="ORF">KOF26_15885</name>
</gene>